<feature type="region of interest" description="Disordered" evidence="1">
    <location>
        <begin position="538"/>
        <end position="656"/>
    </location>
</feature>
<feature type="compositionally biased region" description="Acidic residues" evidence="1">
    <location>
        <begin position="705"/>
        <end position="719"/>
    </location>
</feature>
<feature type="compositionally biased region" description="Polar residues" evidence="1">
    <location>
        <begin position="563"/>
        <end position="578"/>
    </location>
</feature>
<sequence length="1794" mass="202183">MGRKRGSKVWGRKKTQQVTVDLSIVKQEPVDHNIFQNDDVGEGKVEDGQTPVSRKSSRIQERVRKSNETVLKSSQEVGKPKLVTPPSIKLQVLDFKVEQDSDHSDDLTFDFDTATPLETPDQIKPPSIHLKTNNQGSSSSCAGDVIVPLSNTDFENMPHQEALILLRKYMSNYVLDKEHIKALSESNAQQTRSVGKLIEENDKLKKSALDSKVMSEAERMRAEDAWKKLETTKLYNKATEEGELQRHFLRNKYESAINEIKSGCDKRLKELEKDRSMLARENSTHVNNMLRMKKSYSKMKNKVDQLQSIVRMFSSALDLVVDFSDIKHKLSCFGTPFLKRYNEALLNKPSIKELNFAKRIANVSRLSPISPLKSNQIPDTSDSDSIDEFLDVITDKPYAFTHSTLLDLNSELLADLNDEDKSGIHDNQSSLRIKSELVSPTTGMDESGTFIQDKTSSLTIKSEMVSPTTGMEESETFIQEKPSSANIKSEMVSPIPAEVDESETTVEEKSSSLSIKSEMISPISEVDESNAMIQEKTGSVNNKSELASPTTEMDDSHTKIQEKGSSIKSELVSPTTGMYESDTIVQEKASSLNMRSERVSATSEVDEPDPLIPEKPNSVKIKSEMVSPTTEVDKTNSFQEKTSSMKSELVSVTKEVDESNTLQISEMVISNPTMDETLNTDESGFRAIKEEKGSPPDSPPMSPPLDDDMPESIFPDDDEVHSPPTVEDVALEYSLFTPVSPMKPPISSIFDPETPFEYVKKERITPPVASMPDLFVAPSKEWITPSEQDEANVKIPIVSTKPKMWGKRLVSYNPEWEVVNQPQRKQVTRNQRLPFLPPDYMLSHNFKLVSPIVTPPSRPLLTHTNVTQNQSNLVIEFPIQHHQTTISTQDTQLPPKTGPVPISVKSSDQINNTLVIPAHTRMEHVDTQRPRVEGLSSEIGQPSLPKTSVQDVIVGETEKKCEIKEGKRKVEESVVVIPSKKSAFQWIGAQVPNQESERVFEKAFKDQGDVQNTKMLASERRKDVGSVPNKKESNLMSKLFGLDEDDGDKEVDEEADEDPENASYDVIKLIEDESNPFITKWDSDRDERVTPPIVLLSTRHKPHKPFLDKNHPPPPNKNAKQSLRSRLNDGISTIKPVNSGVLGCNKLRLETQIREAKKRAQDSSSSDECTVKKKKKQIVTKKYSMTDLFGDDNFKSQVDEILSDEYAQADNESNDCTEEEDDTLINDLIISDDDDDVDDDGIQPPASPDPEAFTPDVQSHFQVDQDLVKYLKELFDLDVDKLLCMPTSRLEVEENVLSVGLYKAIVETQEHEYLAHVTVDERVSRCPLIPRFQNILTLLNKLERRRIISFLDFFINHVIPNDSERLIENDQFLVNMGRLMGAITLFLDSRSHGLDMLFNFLLYRPPFAYSFAHGLLCSDSSVIGYTGFSQFDDLCKKTQAILFSIFNHPRFGDARYAKPVIEMIKRSLNINVPDITFDQFLWKTVEHTFTIESDRELNRCSHVIAMLVIQKGLPFFDTTYINRFSDWIRKWSLNDISDGVIAALINTVGIIADALRRTDIPESTTKLQGILKAIGNVGNAPKLIKDVANSCVTKLEQVVLKGQKEDWYYEKKNSGVRRSQNTQGSNKKKKYKKLRVDKKDSPGGFKTFRNVETGLGGGFKKFRSNRKVGDSPGGLKTFRVGKKVGESRAFSKRDTKKVGDSGRSFTAAAYTKKVHHSAGGFSKFRDVQKVEDPAGAFNKFRDVDKVDESGFSAFRDVKKVDDSSGVFKMIGSTWVRGNNDKDKSYRQQWRKEWK</sequence>
<evidence type="ECO:0000313" key="2">
    <source>
        <dbReference type="EMBL" id="CAL8113756.1"/>
    </source>
</evidence>
<feature type="region of interest" description="Disordered" evidence="1">
    <location>
        <begin position="117"/>
        <end position="140"/>
    </location>
</feature>
<feature type="region of interest" description="Disordered" evidence="1">
    <location>
        <begin position="1234"/>
        <end position="1255"/>
    </location>
</feature>
<feature type="compositionally biased region" description="Polar residues" evidence="1">
    <location>
        <begin position="668"/>
        <end position="682"/>
    </location>
</feature>
<dbReference type="EMBL" id="CAXLJM020000049">
    <property type="protein sequence ID" value="CAL8113756.1"/>
    <property type="molecule type" value="Genomic_DNA"/>
</dbReference>
<keyword evidence="3" id="KW-1185">Reference proteome</keyword>
<feature type="region of interest" description="Disordered" evidence="1">
    <location>
        <begin position="33"/>
        <end position="59"/>
    </location>
</feature>
<feature type="compositionally biased region" description="Basic residues" evidence="1">
    <location>
        <begin position="1626"/>
        <end position="1636"/>
    </location>
</feature>
<gene>
    <name evidence="2" type="ORF">ODALV1_LOCUS16159</name>
</gene>
<organism evidence="2 3">
    <name type="scientific">Orchesella dallaii</name>
    <dbReference type="NCBI Taxonomy" id="48710"/>
    <lineage>
        <taxon>Eukaryota</taxon>
        <taxon>Metazoa</taxon>
        <taxon>Ecdysozoa</taxon>
        <taxon>Arthropoda</taxon>
        <taxon>Hexapoda</taxon>
        <taxon>Collembola</taxon>
        <taxon>Entomobryomorpha</taxon>
        <taxon>Entomobryoidea</taxon>
        <taxon>Orchesellidae</taxon>
        <taxon>Orchesellinae</taxon>
        <taxon>Orchesella</taxon>
    </lineage>
</organism>
<feature type="region of interest" description="Disordered" evidence="1">
    <location>
        <begin position="1100"/>
        <end position="1123"/>
    </location>
</feature>
<feature type="region of interest" description="Disordered" evidence="1">
    <location>
        <begin position="668"/>
        <end position="721"/>
    </location>
</feature>
<evidence type="ECO:0000313" key="3">
    <source>
        <dbReference type="Proteomes" id="UP001642540"/>
    </source>
</evidence>
<comment type="caution">
    <text evidence="2">The sequence shown here is derived from an EMBL/GenBank/DDBJ whole genome shotgun (WGS) entry which is preliminary data.</text>
</comment>
<feature type="region of interest" description="Disordered" evidence="1">
    <location>
        <begin position="1612"/>
        <end position="1642"/>
    </location>
</feature>
<feature type="compositionally biased region" description="Polar residues" evidence="1">
    <location>
        <begin position="1616"/>
        <end position="1625"/>
    </location>
</feature>
<proteinExistence type="predicted"/>
<feature type="compositionally biased region" description="Polar residues" evidence="1">
    <location>
        <begin position="626"/>
        <end position="646"/>
    </location>
</feature>
<feature type="compositionally biased region" description="Polar residues" evidence="1">
    <location>
        <begin position="130"/>
        <end position="140"/>
    </location>
</feature>
<name>A0ABP1QX93_9HEXA</name>
<feature type="region of interest" description="Disordered" evidence="1">
    <location>
        <begin position="1041"/>
        <end position="1062"/>
    </location>
</feature>
<accession>A0ABP1QX93</accession>
<feature type="compositionally biased region" description="Polar residues" evidence="1">
    <location>
        <begin position="538"/>
        <end position="551"/>
    </location>
</feature>
<feature type="compositionally biased region" description="Basic and acidic residues" evidence="1">
    <location>
        <begin position="683"/>
        <end position="694"/>
    </location>
</feature>
<reference evidence="2 3" key="1">
    <citation type="submission" date="2024-08" db="EMBL/GenBank/DDBJ databases">
        <authorList>
            <person name="Cucini C."/>
            <person name="Frati F."/>
        </authorList>
    </citation>
    <scope>NUCLEOTIDE SEQUENCE [LARGE SCALE GENOMIC DNA]</scope>
</reference>
<evidence type="ECO:0000256" key="1">
    <source>
        <dbReference type="SAM" id="MobiDB-lite"/>
    </source>
</evidence>
<dbReference type="Proteomes" id="UP001642540">
    <property type="component" value="Unassembled WGS sequence"/>
</dbReference>
<feature type="compositionally biased region" description="Acidic residues" evidence="1">
    <location>
        <begin position="1042"/>
        <end position="1060"/>
    </location>
</feature>
<protein>
    <submittedName>
        <fullName evidence="2">Uncharacterized protein</fullName>
    </submittedName>
</protein>
<feature type="compositionally biased region" description="Polar residues" evidence="1">
    <location>
        <begin position="588"/>
        <end position="603"/>
    </location>
</feature>